<keyword evidence="4" id="KW-1185">Reference proteome</keyword>
<dbReference type="SUPFAM" id="SSF144232">
    <property type="entry name" value="HIT/MYND zinc finger-like"/>
    <property type="match status" value="1"/>
</dbReference>
<dbReference type="Pfam" id="PF04438">
    <property type="entry name" value="zf-HIT"/>
    <property type="match status" value="1"/>
</dbReference>
<dbReference type="Gene3D" id="3.30.60.190">
    <property type="match status" value="1"/>
</dbReference>
<evidence type="ECO:0000256" key="1">
    <source>
        <dbReference type="PROSITE-ProRule" id="PRU00453"/>
    </source>
</evidence>
<proteinExistence type="predicted"/>
<dbReference type="InterPro" id="IPR039646">
    <property type="entry name" value="ZNHIT2"/>
</dbReference>
<dbReference type="InterPro" id="IPR007529">
    <property type="entry name" value="Znf_HIT"/>
</dbReference>
<dbReference type="EMBL" id="CALOZG010000035">
    <property type="protein sequence ID" value="CAH4033829.1"/>
    <property type="molecule type" value="Genomic_DNA"/>
</dbReference>
<keyword evidence="1" id="KW-0479">Metal-binding</keyword>
<organism evidence="3 4">
    <name type="scientific">Pieris brassicae</name>
    <name type="common">White butterfly</name>
    <name type="synonym">Large white butterfly</name>
    <dbReference type="NCBI Taxonomy" id="7116"/>
    <lineage>
        <taxon>Eukaryota</taxon>
        <taxon>Metazoa</taxon>
        <taxon>Ecdysozoa</taxon>
        <taxon>Arthropoda</taxon>
        <taxon>Hexapoda</taxon>
        <taxon>Insecta</taxon>
        <taxon>Pterygota</taxon>
        <taxon>Neoptera</taxon>
        <taxon>Endopterygota</taxon>
        <taxon>Lepidoptera</taxon>
        <taxon>Glossata</taxon>
        <taxon>Ditrysia</taxon>
        <taxon>Papilionoidea</taxon>
        <taxon>Pieridae</taxon>
        <taxon>Pierinae</taxon>
        <taxon>Pieris</taxon>
    </lineage>
</organism>
<comment type="caution">
    <text evidence="3">The sequence shown here is derived from an EMBL/GenBank/DDBJ whole genome shotgun (WGS) entry which is preliminary data.</text>
</comment>
<protein>
    <recommendedName>
        <fullName evidence="2">HIT-type domain-containing protein</fullName>
    </recommendedName>
</protein>
<keyword evidence="1" id="KW-0862">Zinc</keyword>
<accession>A0A9P0XD46</accession>
<reference evidence="3" key="1">
    <citation type="submission" date="2022-05" db="EMBL/GenBank/DDBJ databases">
        <authorList>
            <person name="Okamura Y."/>
        </authorList>
    </citation>
    <scope>NUCLEOTIDE SEQUENCE</scope>
</reference>
<dbReference type="Proteomes" id="UP001152562">
    <property type="component" value="Unassembled WGS sequence"/>
</dbReference>
<feature type="domain" description="HIT-type" evidence="2">
    <location>
        <begin position="14"/>
        <end position="47"/>
    </location>
</feature>
<evidence type="ECO:0000313" key="3">
    <source>
        <dbReference type="EMBL" id="CAH4033829.1"/>
    </source>
</evidence>
<evidence type="ECO:0000313" key="4">
    <source>
        <dbReference type="Proteomes" id="UP001152562"/>
    </source>
</evidence>
<dbReference type="PROSITE" id="PS51083">
    <property type="entry name" value="ZF_HIT"/>
    <property type="match status" value="1"/>
</dbReference>
<dbReference type="PANTHER" id="PTHR15555">
    <property type="entry name" value="ZINC FINGER HIT DOMAIN CONTAINING PROTEIN 2 PROTEIN FON -RELATED"/>
    <property type="match status" value="1"/>
</dbReference>
<dbReference type="GO" id="GO:0008270">
    <property type="term" value="F:zinc ion binding"/>
    <property type="evidence" value="ECO:0007669"/>
    <property type="project" value="UniProtKB-UniRule"/>
</dbReference>
<name>A0A9P0XD46_PIEBR</name>
<evidence type="ECO:0000259" key="2">
    <source>
        <dbReference type="PROSITE" id="PS51083"/>
    </source>
</evidence>
<sequence>MSEEDSTKKNRGLCGLCEKNQGRYCCPRCEVFYCSLDCYKSDRHLECSENFYKECVSKELALNTVDDDSKSKMIEILNRMQNEELEPEEEFLDSDDDNEIDLPTRLQNIKLDDADSLWSALTNDERNEFQSLLNGSTVGDIVPHWEPWWMYRKEKKLVEDLQQPNNEENILNKCPIIKVVPKFSTLTNVKPAPSIRVNIINVLAAYSFVMRYFNGEVEPVEAVVCILNICDSLNSNSNFEEPDLAVEAVTQKCLQSVLIETDEESLEIMRHDTFLLYQGPNEENSLFYTKSAISDLIDIFSNAKSKSKIKTEAKSKGDFSRKFPEHDNSHLPSLDISKVKKCIKKLEFYLSFLNTCGK</sequence>
<dbReference type="PANTHER" id="PTHR15555:SF0">
    <property type="entry name" value="ZINC FINGER HIT DOMAIN-CONTAINING PROTEIN 2"/>
    <property type="match status" value="1"/>
</dbReference>
<keyword evidence="1" id="KW-0863">Zinc-finger</keyword>
<dbReference type="AlphaFoldDB" id="A0A9P0XD46"/>
<dbReference type="CDD" id="cd23024">
    <property type="entry name" value="zf-HIT_ZNHIT2-3"/>
    <property type="match status" value="1"/>
</dbReference>
<gene>
    <name evidence="3" type="ORF">PIBRA_LOCUS10067</name>
</gene>